<dbReference type="EMBL" id="JAXCGZ010022094">
    <property type="protein sequence ID" value="KAK7037599.1"/>
    <property type="molecule type" value="Genomic_DNA"/>
</dbReference>
<evidence type="ECO:0000313" key="1">
    <source>
        <dbReference type="EMBL" id="KAK7037599.1"/>
    </source>
</evidence>
<evidence type="ECO:0000313" key="2">
    <source>
        <dbReference type="Proteomes" id="UP001381693"/>
    </source>
</evidence>
<comment type="caution">
    <text evidence="1">The sequence shown here is derived from an EMBL/GenBank/DDBJ whole genome shotgun (WGS) entry which is preliminary data.</text>
</comment>
<name>A0AAN8WCC8_HALRR</name>
<dbReference type="AlphaFoldDB" id="A0AAN8WCC8"/>
<sequence>MESKSNTHENIFLTNAQKFLLPSGLCCDLSLYHIESIIYNETGKEDAVTCEDRKLSLRLYNVAIDQIPPNLVALSMEKSRILRMSTNQPYLKRIKMDNSHIQELRLNVSHDEQSDVRFDNSVIANVTELRLSGKVNFHLTDSLVEDISPSAFSVQESAMVHIERTRFIKTGNIRSSQSHEAYVQLQDNFGLIRIYHEPSEKQSNCSSKLQIC</sequence>
<reference evidence="1 2" key="1">
    <citation type="submission" date="2023-11" db="EMBL/GenBank/DDBJ databases">
        <title>Halocaridina rubra genome assembly.</title>
        <authorList>
            <person name="Smith C."/>
        </authorList>
    </citation>
    <scope>NUCLEOTIDE SEQUENCE [LARGE SCALE GENOMIC DNA]</scope>
    <source>
        <strain evidence="1">EP-1</strain>
        <tissue evidence="1">Whole</tissue>
    </source>
</reference>
<dbReference type="Proteomes" id="UP001381693">
    <property type="component" value="Unassembled WGS sequence"/>
</dbReference>
<feature type="non-terminal residue" evidence="1">
    <location>
        <position position="212"/>
    </location>
</feature>
<keyword evidence="2" id="KW-1185">Reference proteome</keyword>
<gene>
    <name evidence="1" type="ORF">SK128_023423</name>
</gene>
<proteinExistence type="predicted"/>
<protein>
    <submittedName>
        <fullName evidence="1">Uncharacterized protein</fullName>
    </submittedName>
</protein>
<organism evidence="1 2">
    <name type="scientific">Halocaridina rubra</name>
    <name type="common">Hawaiian red shrimp</name>
    <dbReference type="NCBI Taxonomy" id="373956"/>
    <lineage>
        <taxon>Eukaryota</taxon>
        <taxon>Metazoa</taxon>
        <taxon>Ecdysozoa</taxon>
        <taxon>Arthropoda</taxon>
        <taxon>Crustacea</taxon>
        <taxon>Multicrustacea</taxon>
        <taxon>Malacostraca</taxon>
        <taxon>Eumalacostraca</taxon>
        <taxon>Eucarida</taxon>
        <taxon>Decapoda</taxon>
        <taxon>Pleocyemata</taxon>
        <taxon>Caridea</taxon>
        <taxon>Atyoidea</taxon>
        <taxon>Atyidae</taxon>
        <taxon>Halocaridina</taxon>
    </lineage>
</organism>
<accession>A0AAN8WCC8</accession>